<dbReference type="KEGG" id="salh:HMF8227_01471"/>
<gene>
    <name evidence="10" type="ORF">HMF8227_01471</name>
</gene>
<keyword evidence="11" id="KW-1185">Reference proteome</keyword>
<dbReference type="SUPFAM" id="SSF57652">
    <property type="entry name" value="HIPIP (high potential iron protein)"/>
    <property type="match status" value="1"/>
</dbReference>
<dbReference type="RefSeq" id="WP_109339556.1">
    <property type="nucleotide sequence ID" value="NZ_CP029347.1"/>
</dbReference>
<dbReference type="Pfam" id="PF01355">
    <property type="entry name" value="HIPIP"/>
    <property type="match status" value="1"/>
</dbReference>
<reference evidence="10 11" key="1">
    <citation type="submission" date="2018-05" db="EMBL/GenBank/DDBJ databases">
        <title>Salinimonas sp. HMF8227 Genome sequencing and assembly.</title>
        <authorList>
            <person name="Kang H."/>
            <person name="Kang J."/>
            <person name="Cha I."/>
            <person name="Kim H."/>
            <person name="Joh K."/>
        </authorList>
    </citation>
    <scope>NUCLEOTIDE SEQUENCE [LARGE SCALE GENOMIC DNA]</scope>
    <source>
        <strain evidence="10 11">HMF8227</strain>
    </source>
</reference>
<proteinExistence type="predicted"/>
<dbReference type="GO" id="GO:0019646">
    <property type="term" value="P:aerobic electron transport chain"/>
    <property type="evidence" value="ECO:0007669"/>
    <property type="project" value="InterPro"/>
</dbReference>
<dbReference type="AlphaFoldDB" id="A0A2S2E2Q9"/>
<dbReference type="Proteomes" id="UP000245728">
    <property type="component" value="Chromosome"/>
</dbReference>
<sequence>MKALSRRDFLKVTGSALIGVTTGGVSLQALAKEQLPLDNPSAKALKYTHQSDKEGQTCANCMHIQGDAGNEWRPCALFPNHLVNNNGWCAGWVKQP</sequence>
<dbReference type="PROSITE" id="PS51318">
    <property type="entry name" value="TAT"/>
    <property type="match status" value="1"/>
</dbReference>
<name>A0A2S2E2Q9_9ALTE</name>
<keyword evidence="8" id="KW-0411">Iron-sulfur</keyword>
<dbReference type="GO" id="GO:0046872">
    <property type="term" value="F:metal ion binding"/>
    <property type="evidence" value="ECO:0007669"/>
    <property type="project" value="UniProtKB-KW"/>
</dbReference>
<dbReference type="Gene3D" id="4.10.490.10">
    <property type="entry name" value="High potential iron-sulphur protein"/>
    <property type="match status" value="1"/>
</dbReference>
<keyword evidence="3" id="KW-0004">4Fe-4S</keyword>
<comment type="function">
    <text evidence="1">Specific class of high-redox-potential 4Fe-4S ferredoxins. Functions in anaerobic electron transport in most purple and in some other photosynthetic bacteria and in at least one genus (Paracoccus) of halophilic, denitrifying bacteria.</text>
</comment>
<dbReference type="OrthoDB" id="5298540at2"/>
<evidence type="ECO:0000313" key="11">
    <source>
        <dbReference type="Proteomes" id="UP000245728"/>
    </source>
</evidence>
<dbReference type="PROSITE" id="PS51373">
    <property type="entry name" value="HIPIP"/>
    <property type="match status" value="1"/>
</dbReference>
<dbReference type="NCBIfam" id="TIGR01409">
    <property type="entry name" value="TAT_signal_seq"/>
    <property type="match status" value="1"/>
</dbReference>
<keyword evidence="2" id="KW-0813">Transport</keyword>
<evidence type="ECO:0000256" key="4">
    <source>
        <dbReference type="ARBA" id="ARBA00022723"/>
    </source>
</evidence>
<keyword evidence="5" id="KW-0732">Signal</keyword>
<evidence type="ECO:0000256" key="1">
    <source>
        <dbReference type="ARBA" id="ARBA00002137"/>
    </source>
</evidence>
<evidence type="ECO:0000313" key="10">
    <source>
        <dbReference type="EMBL" id="AWL11946.1"/>
    </source>
</evidence>
<evidence type="ECO:0000256" key="8">
    <source>
        <dbReference type="ARBA" id="ARBA00023014"/>
    </source>
</evidence>
<dbReference type="InterPro" id="IPR019546">
    <property type="entry name" value="TAT_signal_bac_arc"/>
</dbReference>
<dbReference type="GO" id="GO:0009055">
    <property type="term" value="F:electron transfer activity"/>
    <property type="evidence" value="ECO:0007669"/>
    <property type="project" value="InterPro"/>
</dbReference>
<dbReference type="InterPro" id="IPR036369">
    <property type="entry name" value="HIPIP_sf"/>
</dbReference>
<protein>
    <submittedName>
        <fullName evidence="10">High-potential iron-sulfur protein isozyme</fullName>
    </submittedName>
</protein>
<keyword evidence="7" id="KW-0408">Iron</keyword>
<evidence type="ECO:0000256" key="3">
    <source>
        <dbReference type="ARBA" id="ARBA00022485"/>
    </source>
</evidence>
<evidence type="ECO:0000256" key="5">
    <source>
        <dbReference type="ARBA" id="ARBA00022729"/>
    </source>
</evidence>
<accession>A0A2S2E2Q9</accession>
<dbReference type="EMBL" id="CP029347">
    <property type="protein sequence ID" value="AWL11946.1"/>
    <property type="molecule type" value="Genomic_DNA"/>
</dbReference>
<evidence type="ECO:0000256" key="7">
    <source>
        <dbReference type="ARBA" id="ARBA00023004"/>
    </source>
</evidence>
<dbReference type="InterPro" id="IPR006311">
    <property type="entry name" value="TAT_signal"/>
</dbReference>
<organism evidence="10 11">
    <name type="scientific">Saliniradius amylolyticus</name>
    <dbReference type="NCBI Taxonomy" id="2183582"/>
    <lineage>
        <taxon>Bacteria</taxon>
        <taxon>Pseudomonadati</taxon>
        <taxon>Pseudomonadota</taxon>
        <taxon>Gammaproteobacteria</taxon>
        <taxon>Alteromonadales</taxon>
        <taxon>Alteromonadaceae</taxon>
        <taxon>Saliniradius</taxon>
    </lineage>
</organism>
<dbReference type="InterPro" id="IPR000170">
    <property type="entry name" value="High_potential_FeS_prot"/>
</dbReference>
<dbReference type="GO" id="GO:0051539">
    <property type="term" value="F:4 iron, 4 sulfur cluster binding"/>
    <property type="evidence" value="ECO:0007669"/>
    <property type="project" value="UniProtKB-KW"/>
</dbReference>
<evidence type="ECO:0000256" key="6">
    <source>
        <dbReference type="ARBA" id="ARBA00022982"/>
    </source>
</evidence>
<feature type="domain" description="High potential iron-sulfur proteins family profile" evidence="9">
    <location>
        <begin position="29"/>
        <end position="96"/>
    </location>
</feature>
<evidence type="ECO:0000259" key="9">
    <source>
        <dbReference type="PROSITE" id="PS51373"/>
    </source>
</evidence>
<keyword evidence="4" id="KW-0479">Metal-binding</keyword>
<evidence type="ECO:0000256" key="2">
    <source>
        <dbReference type="ARBA" id="ARBA00022448"/>
    </source>
</evidence>
<keyword evidence="6" id="KW-0249">Electron transport</keyword>